<dbReference type="GO" id="GO:0003677">
    <property type="term" value="F:DNA binding"/>
    <property type="evidence" value="ECO:0007669"/>
    <property type="project" value="UniProtKB-KW"/>
</dbReference>
<dbReference type="OrthoDB" id="9806976at2"/>
<keyword evidence="6" id="KW-1185">Reference proteome</keyword>
<organism evidence="5 6">
    <name type="scientific">Herbidospora galbida</name>
    <dbReference type="NCBI Taxonomy" id="2575442"/>
    <lineage>
        <taxon>Bacteria</taxon>
        <taxon>Bacillati</taxon>
        <taxon>Actinomycetota</taxon>
        <taxon>Actinomycetes</taxon>
        <taxon>Streptosporangiales</taxon>
        <taxon>Streptosporangiaceae</taxon>
        <taxon>Herbidospora</taxon>
    </lineage>
</organism>
<sequence length="106" mass="11843">MVTGRTFEALAHTRRREVLRILHEHDQLSAGEIADHLTIARPTLSGHLNVLKDADLIVGERDGTTIWYRLNTSVMDDVLCLVFGLMSQEHATVARLGALRPMKEAV</sequence>
<dbReference type="SMART" id="SM00418">
    <property type="entry name" value="HTH_ARSR"/>
    <property type="match status" value="1"/>
</dbReference>
<evidence type="ECO:0000256" key="2">
    <source>
        <dbReference type="ARBA" id="ARBA00023125"/>
    </source>
</evidence>
<dbReference type="Pfam" id="PF12840">
    <property type="entry name" value="HTH_20"/>
    <property type="match status" value="1"/>
</dbReference>
<feature type="domain" description="HTH arsR-type" evidence="4">
    <location>
        <begin position="1"/>
        <end position="90"/>
    </location>
</feature>
<dbReference type="InterPro" id="IPR036388">
    <property type="entry name" value="WH-like_DNA-bd_sf"/>
</dbReference>
<evidence type="ECO:0000313" key="5">
    <source>
        <dbReference type="EMBL" id="TKK87050.1"/>
    </source>
</evidence>
<dbReference type="PROSITE" id="PS50987">
    <property type="entry name" value="HTH_ARSR_2"/>
    <property type="match status" value="1"/>
</dbReference>
<dbReference type="Proteomes" id="UP000308705">
    <property type="component" value="Unassembled WGS sequence"/>
</dbReference>
<proteinExistence type="predicted"/>
<evidence type="ECO:0000256" key="1">
    <source>
        <dbReference type="ARBA" id="ARBA00023015"/>
    </source>
</evidence>
<gene>
    <name evidence="5" type="ORF">FDA94_19630</name>
</gene>
<dbReference type="NCBIfam" id="NF033788">
    <property type="entry name" value="HTH_metalloreg"/>
    <property type="match status" value="1"/>
</dbReference>
<dbReference type="PANTHER" id="PTHR43132:SF2">
    <property type="entry name" value="ARSENICAL RESISTANCE OPERON REPRESSOR ARSR-RELATED"/>
    <property type="match status" value="1"/>
</dbReference>
<dbReference type="AlphaFoldDB" id="A0A4U3ME75"/>
<keyword evidence="3" id="KW-0804">Transcription</keyword>
<dbReference type="Gene3D" id="1.10.10.10">
    <property type="entry name" value="Winged helix-like DNA-binding domain superfamily/Winged helix DNA-binding domain"/>
    <property type="match status" value="1"/>
</dbReference>
<dbReference type="InterPro" id="IPR011991">
    <property type="entry name" value="ArsR-like_HTH"/>
</dbReference>
<dbReference type="SUPFAM" id="SSF46785">
    <property type="entry name" value="Winged helix' DNA-binding domain"/>
    <property type="match status" value="1"/>
</dbReference>
<dbReference type="InterPro" id="IPR051011">
    <property type="entry name" value="Metal_resp_trans_reg"/>
</dbReference>
<dbReference type="PANTHER" id="PTHR43132">
    <property type="entry name" value="ARSENICAL RESISTANCE OPERON REPRESSOR ARSR-RELATED"/>
    <property type="match status" value="1"/>
</dbReference>
<dbReference type="CDD" id="cd00090">
    <property type="entry name" value="HTH_ARSR"/>
    <property type="match status" value="1"/>
</dbReference>
<dbReference type="PRINTS" id="PR00778">
    <property type="entry name" value="HTHARSR"/>
</dbReference>
<accession>A0A4U3ME75</accession>
<comment type="caution">
    <text evidence="5">The sequence shown here is derived from an EMBL/GenBank/DDBJ whole genome shotgun (WGS) entry which is preliminary data.</text>
</comment>
<keyword evidence="1" id="KW-0805">Transcription regulation</keyword>
<reference evidence="5 6" key="1">
    <citation type="submission" date="2019-04" db="EMBL/GenBank/DDBJ databases">
        <title>Herbidospora sp. NEAU-GS14.nov., a novel actinomycete isolated from soil.</title>
        <authorList>
            <person name="Han L."/>
        </authorList>
    </citation>
    <scope>NUCLEOTIDE SEQUENCE [LARGE SCALE GENOMIC DNA]</scope>
    <source>
        <strain evidence="5 6">NEAU-GS14</strain>
    </source>
</reference>
<dbReference type="InterPro" id="IPR001845">
    <property type="entry name" value="HTH_ArsR_DNA-bd_dom"/>
</dbReference>
<dbReference type="InterPro" id="IPR036390">
    <property type="entry name" value="WH_DNA-bd_sf"/>
</dbReference>
<evidence type="ECO:0000259" key="4">
    <source>
        <dbReference type="PROSITE" id="PS50987"/>
    </source>
</evidence>
<name>A0A4U3ME75_9ACTN</name>
<dbReference type="EMBL" id="SZQA01000018">
    <property type="protein sequence ID" value="TKK87050.1"/>
    <property type="molecule type" value="Genomic_DNA"/>
</dbReference>
<keyword evidence="2" id="KW-0238">DNA-binding</keyword>
<protein>
    <submittedName>
        <fullName evidence="5">Winged helix-turn-helix transcriptional regulator</fullName>
    </submittedName>
</protein>
<evidence type="ECO:0000256" key="3">
    <source>
        <dbReference type="ARBA" id="ARBA00023163"/>
    </source>
</evidence>
<evidence type="ECO:0000313" key="6">
    <source>
        <dbReference type="Proteomes" id="UP000308705"/>
    </source>
</evidence>
<dbReference type="GO" id="GO:0003700">
    <property type="term" value="F:DNA-binding transcription factor activity"/>
    <property type="evidence" value="ECO:0007669"/>
    <property type="project" value="InterPro"/>
</dbReference>